<evidence type="ECO:0000313" key="2">
    <source>
        <dbReference type="EMBL" id="KAH3671858.1"/>
    </source>
</evidence>
<sequence length="92" mass="9651">MLPTFYAPLRRILAGLFVLAGPFWSSLKSLLSRFTSFMATSAACASSTSSACSKTLANSFSDLPWLATNSLSSAAASSPSSPNRSLTVILLK</sequence>
<accession>A0A9P8PGK7</accession>
<dbReference type="AlphaFoldDB" id="A0A9P8PGK7"/>
<gene>
    <name evidence="2" type="ORF">OGAPHI_000044</name>
</gene>
<feature type="region of interest" description="Disordered" evidence="1">
    <location>
        <begin position="72"/>
        <end position="92"/>
    </location>
</feature>
<reference evidence="2" key="1">
    <citation type="journal article" date="2021" name="Open Biol.">
        <title>Shared evolutionary footprints suggest mitochondrial oxidative damage underlies multiple complex I losses in fungi.</title>
        <authorList>
            <person name="Schikora-Tamarit M.A."/>
            <person name="Marcet-Houben M."/>
            <person name="Nosek J."/>
            <person name="Gabaldon T."/>
        </authorList>
    </citation>
    <scope>NUCLEOTIDE SEQUENCE</scope>
    <source>
        <strain evidence="2">CBS6075</strain>
    </source>
</reference>
<proteinExistence type="predicted"/>
<reference evidence="2" key="2">
    <citation type="submission" date="2021-01" db="EMBL/GenBank/DDBJ databases">
        <authorList>
            <person name="Schikora-Tamarit M.A."/>
        </authorList>
    </citation>
    <scope>NUCLEOTIDE SEQUENCE</scope>
    <source>
        <strain evidence="2">CBS6075</strain>
    </source>
</reference>
<protein>
    <submittedName>
        <fullName evidence="2">Uncharacterized protein</fullName>
    </submittedName>
</protein>
<dbReference type="EMBL" id="JAEUBE010000042">
    <property type="protein sequence ID" value="KAH3671858.1"/>
    <property type="molecule type" value="Genomic_DNA"/>
</dbReference>
<evidence type="ECO:0000313" key="3">
    <source>
        <dbReference type="Proteomes" id="UP000769157"/>
    </source>
</evidence>
<organism evidence="2 3">
    <name type="scientific">Ogataea philodendri</name>
    <dbReference type="NCBI Taxonomy" id="1378263"/>
    <lineage>
        <taxon>Eukaryota</taxon>
        <taxon>Fungi</taxon>
        <taxon>Dikarya</taxon>
        <taxon>Ascomycota</taxon>
        <taxon>Saccharomycotina</taxon>
        <taxon>Pichiomycetes</taxon>
        <taxon>Pichiales</taxon>
        <taxon>Pichiaceae</taxon>
        <taxon>Ogataea</taxon>
    </lineage>
</organism>
<comment type="caution">
    <text evidence="2">The sequence shown here is derived from an EMBL/GenBank/DDBJ whole genome shotgun (WGS) entry which is preliminary data.</text>
</comment>
<evidence type="ECO:0000256" key="1">
    <source>
        <dbReference type="SAM" id="MobiDB-lite"/>
    </source>
</evidence>
<dbReference type="Proteomes" id="UP000769157">
    <property type="component" value="Unassembled WGS sequence"/>
</dbReference>
<dbReference type="RefSeq" id="XP_046064973.1">
    <property type="nucleotide sequence ID" value="XM_046205692.1"/>
</dbReference>
<keyword evidence="3" id="KW-1185">Reference proteome</keyword>
<dbReference type="GeneID" id="70232012"/>
<name>A0A9P8PGK7_9ASCO</name>